<protein>
    <submittedName>
        <fullName evidence="1">Uncharacterized protein</fullName>
    </submittedName>
</protein>
<evidence type="ECO:0000313" key="1">
    <source>
        <dbReference type="EMBL" id="KAH3842967.1"/>
    </source>
</evidence>
<dbReference type="Proteomes" id="UP000828390">
    <property type="component" value="Unassembled WGS sequence"/>
</dbReference>
<name>A0A9D4KPH8_DREPO</name>
<gene>
    <name evidence="1" type="ORF">DPMN_116473</name>
</gene>
<evidence type="ECO:0000313" key="2">
    <source>
        <dbReference type="Proteomes" id="UP000828390"/>
    </source>
</evidence>
<accession>A0A9D4KPH8</accession>
<reference evidence="1" key="1">
    <citation type="journal article" date="2019" name="bioRxiv">
        <title>The Genome of the Zebra Mussel, Dreissena polymorpha: A Resource for Invasive Species Research.</title>
        <authorList>
            <person name="McCartney M.A."/>
            <person name="Auch B."/>
            <person name="Kono T."/>
            <person name="Mallez S."/>
            <person name="Zhang Y."/>
            <person name="Obille A."/>
            <person name="Becker A."/>
            <person name="Abrahante J.E."/>
            <person name="Garbe J."/>
            <person name="Badalamenti J.P."/>
            <person name="Herman A."/>
            <person name="Mangelson H."/>
            <person name="Liachko I."/>
            <person name="Sullivan S."/>
            <person name="Sone E.D."/>
            <person name="Koren S."/>
            <person name="Silverstein K.A.T."/>
            <person name="Beckman K.B."/>
            <person name="Gohl D.M."/>
        </authorList>
    </citation>
    <scope>NUCLEOTIDE SEQUENCE</scope>
    <source>
        <strain evidence="1">Duluth1</strain>
        <tissue evidence="1">Whole animal</tissue>
    </source>
</reference>
<reference evidence="1" key="2">
    <citation type="submission" date="2020-11" db="EMBL/GenBank/DDBJ databases">
        <authorList>
            <person name="McCartney M.A."/>
            <person name="Auch B."/>
            <person name="Kono T."/>
            <person name="Mallez S."/>
            <person name="Becker A."/>
            <person name="Gohl D.M."/>
            <person name="Silverstein K.A.T."/>
            <person name="Koren S."/>
            <person name="Bechman K.B."/>
            <person name="Herman A."/>
            <person name="Abrahante J.E."/>
            <person name="Garbe J."/>
        </authorList>
    </citation>
    <scope>NUCLEOTIDE SEQUENCE</scope>
    <source>
        <strain evidence="1">Duluth1</strain>
        <tissue evidence="1">Whole animal</tissue>
    </source>
</reference>
<sequence>MVVGPWVIKENSGIDDLLLKSGLYSDVVCNQIINGSHYNRAMEAHQITLQVFTDL</sequence>
<organism evidence="1 2">
    <name type="scientific">Dreissena polymorpha</name>
    <name type="common">Zebra mussel</name>
    <name type="synonym">Mytilus polymorpha</name>
    <dbReference type="NCBI Taxonomy" id="45954"/>
    <lineage>
        <taxon>Eukaryota</taxon>
        <taxon>Metazoa</taxon>
        <taxon>Spiralia</taxon>
        <taxon>Lophotrochozoa</taxon>
        <taxon>Mollusca</taxon>
        <taxon>Bivalvia</taxon>
        <taxon>Autobranchia</taxon>
        <taxon>Heteroconchia</taxon>
        <taxon>Euheterodonta</taxon>
        <taxon>Imparidentia</taxon>
        <taxon>Neoheterodontei</taxon>
        <taxon>Myida</taxon>
        <taxon>Dreissenoidea</taxon>
        <taxon>Dreissenidae</taxon>
        <taxon>Dreissena</taxon>
    </lineage>
</organism>
<dbReference type="EMBL" id="JAIWYP010000004">
    <property type="protein sequence ID" value="KAH3842967.1"/>
    <property type="molecule type" value="Genomic_DNA"/>
</dbReference>
<proteinExistence type="predicted"/>
<keyword evidence="2" id="KW-1185">Reference proteome</keyword>
<comment type="caution">
    <text evidence="1">The sequence shown here is derived from an EMBL/GenBank/DDBJ whole genome shotgun (WGS) entry which is preliminary data.</text>
</comment>
<dbReference type="AlphaFoldDB" id="A0A9D4KPH8"/>